<keyword evidence="6 15" id="KW-0479">Metal-binding</keyword>
<protein>
    <recommendedName>
        <fullName evidence="3 15">DNA ligase</fullName>
        <ecNumber evidence="2 15">6.5.1.2</ecNumber>
    </recommendedName>
    <alternativeName>
        <fullName evidence="15">Polydeoxyribonucleotide synthase [NAD(+)]</fullName>
    </alternativeName>
</protein>
<dbReference type="FunFam" id="3.30.470.30:FF:000001">
    <property type="entry name" value="DNA ligase"/>
    <property type="match status" value="1"/>
</dbReference>
<feature type="binding site" evidence="15">
    <location>
        <position position="422"/>
    </location>
    <ligand>
        <name>Zn(2+)</name>
        <dbReference type="ChEBI" id="CHEBI:29105"/>
    </ligand>
</feature>
<gene>
    <name evidence="15" type="primary">ligA</name>
    <name evidence="18" type="ORF">AUP43_10490</name>
</gene>
<evidence type="ECO:0000256" key="1">
    <source>
        <dbReference type="ARBA" id="ARBA00004067"/>
    </source>
</evidence>
<keyword evidence="7 15" id="KW-0227">DNA damage</keyword>
<dbReference type="SUPFAM" id="SSF50249">
    <property type="entry name" value="Nucleic acid-binding proteins"/>
    <property type="match status" value="1"/>
</dbReference>
<dbReference type="PROSITE" id="PS01055">
    <property type="entry name" value="DNA_LIGASE_N1"/>
    <property type="match status" value="1"/>
</dbReference>
<comment type="caution">
    <text evidence="18">The sequence shown here is derived from an EMBL/GenBank/DDBJ whole genome shotgun (WGS) entry which is preliminary data.</text>
</comment>
<evidence type="ECO:0000256" key="7">
    <source>
        <dbReference type="ARBA" id="ARBA00022763"/>
    </source>
</evidence>
<dbReference type="PROSITE" id="PS50172">
    <property type="entry name" value="BRCT"/>
    <property type="match status" value="1"/>
</dbReference>
<evidence type="ECO:0000256" key="16">
    <source>
        <dbReference type="RuleBase" id="RU000618"/>
    </source>
</evidence>
<keyword evidence="11 15" id="KW-0234">DNA repair</keyword>
<dbReference type="SMART" id="SM00292">
    <property type="entry name" value="BRCT"/>
    <property type="match status" value="1"/>
</dbReference>
<feature type="binding site" evidence="15">
    <location>
        <position position="182"/>
    </location>
    <ligand>
        <name>NAD(+)</name>
        <dbReference type="ChEBI" id="CHEBI:57540"/>
    </ligand>
</feature>
<dbReference type="HAMAP" id="MF_01588">
    <property type="entry name" value="DNA_ligase_A"/>
    <property type="match status" value="1"/>
</dbReference>
<dbReference type="InterPro" id="IPR018239">
    <property type="entry name" value="DNA_ligase_AS"/>
</dbReference>
<feature type="domain" description="BRCT" evidence="17">
    <location>
        <begin position="620"/>
        <end position="693"/>
    </location>
</feature>
<keyword evidence="19" id="KW-1185">Reference proteome</keyword>
<feature type="binding site" evidence="15">
    <location>
        <begin position="89"/>
        <end position="90"/>
    </location>
    <ligand>
        <name>NAD(+)</name>
        <dbReference type="ChEBI" id="CHEBI:57540"/>
    </ligand>
</feature>
<comment type="caution">
    <text evidence="15">Lacks conserved residue(s) required for the propagation of feature annotation.</text>
</comment>
<dbReference type="InterPro" id="IPR001679">
    <property type="entry name" value="DNA_ligase"/>
</dbReference>
<dbReference type="GO" id="GO:0046872">
    <property type="term" value="F:metal ion binding"/>
    <property type="evidence" value="ECO:0007669"/>
    <property type="project" value="UniProtKB-KW"/>
</dbReference>
<keyword evidence="5 15" id="KW-0235">DNA replication</keyword>
<dbReference type="CDD" id="cd00114">
    <property type="entry name" value="LIGANc"/>
    <property type="match status" value="1"/>
</dbReference>
<dbReference type="STRING" id="580166.AUP43_10490"/>
<dbReference type="SUPFAM" id="SSF52113">
    <property type="entry name" value="BRCT domain"/>
    <property type="match status" value="1"/>
</dbReference>
<dbReference type="GO" id="GO:0005829">
    <property type="term" value="C:cytosol"/>
    <property type="evidence" value="ECO:0007669"/>
    <property type="project" value="TreeGrafter"/>
</dbReference>
<comment type="cofactor">
    <cofactor evidence="15">
        <name>Mg(2+)</name>
        <dbReference type="ChEBI" id="CHEBI:18420"/>
    </cofactor>
    <cofactor evidence="15">
        <name>Mn(2+)</name>
        <dbReference type="ChEBI" id="CHEBI:29035"/>
    </cofactor>
</comment>
<keyword evidence="10 15" id="KW-0520">NAD</keyword>
<dbReference type="InterPro" id="IPR004149">
    <property type="entry name" value="Znf_DNAligase_C4"/>
</dbReference>
<proteinExistence type="inferred from homology"/>
<dbReference type="GO" id="GO:0006260">
    <property type="term" value="P:DNA replication"/>
    <property type="evidence" value="ECO:0007669"/>
    <property type="project" value="UniProtKB-KW"/>
</dbReference>
<dbReference type="InterPro" id="IPR041663">
    <property type="entry name" value="DisA/LigA_HHH"/>
</dbReference>
<dbReference type="Pfam" id="PF12826">
    <property type="entry name" value="HHH_2"/>
    <property type="match status" value="1"/>
</dbReference>
<accession>A0A154W0I0</accession>
<feature type="binding site" evidence="15">
    <location>
        <position position="446"/>
    </location>
    <ligand>
        <name>Zn(2+)</name>
        <dbReference type="ChEBI" id="CHEBI:29105"/>
    </ligand>
</feature>
<evidence type="ECO:0000256" key="2">
    <source>
        <dbReference type="ARBA" id="ARBA00012722"/>
    </source>
</evidence>
<dbReference type="PANTHER" id="PTHR23389:SF9">
    <property type="entry name" value="DNA LIGASE"/>
    <property type="match status" value="1"/>
</dbReference>
<dbReference type="InterPro" id="IPR033136">
    <property type="entry name" value="DNA_ligase_CS"/>
</dbReference>
<dbReference type="EMBL" id="LPXN01000119">
    <property type="protein sequence ID" value="KZD07018.1"/>
    <property type="molecule type" value="Genomic_DNA"/>
</dbReference>
<dbReference type="InterPro" id="IPR036420">
    <property type="entry name" value="BRCT_dom_sf"/>
</dbReference>
<evidence type="ECO:0000256" key="14">
    <source>
        <dbReference type="ARBA" id="ARBA00060881"/>
    </source>
</evidence>
<keyword evidence="8 15" id="KW-0862">Zinc</keyword>
<dbReference type="Gene3D" id="2.40.50.140">
    <property type="entry name" value="Nucleic acid-binding proteins"/>
    <property type="match status" value="1"/>
</dbReference>
<dbReference type="CDD" id="cd17748">
    <property type="entry name" value="BRCT_DNA_ligase_like"/>
    <property type="match status" value="1"/>
</dbReference>
<feature type="binding site" evidence="15">
    <location>
        <position position="123"/>
    </location>
    <ligand>
        <name>NAD(+)</name>
        <dbReference type="ChEBI" id="CHEBI:57540"/>
    </ligand>
</feature>
<evidence type="ECO:0000256" key="10">
    <source>
        <dbReference type="ARBA" id="ARBA00023027"/>
    </source>
</evidence>
<feature type="binding site" evidence="15">
    <location>
        <position position="328"/>
    </location>
    <ligand>
        <name>NAD(+)</name>
        <dbReference type="ChEBI" id="CHEBI:57540"/>
    </ligand>
</feature>
<evidence type="ECO:0000256" key="11">
    <source>
        <dbReference type="ARBA" id="ARBA00023204"/>
    </source>
</evidence>
<feature type="binding site" evidence="15">
    <location>
        <begin position="40"/>
        <end position="44"/>
    </location>
    <ligand>
        <name>NAD(+)</name>
        <dbReference type="ChEBI" id="CHEBI:57540"/>
    </ligand>
</feature>
<dbReference type="InterPro" id="IPR013840">
    <property type="entry name" value="DNAligase_N"/>
</dbReference>
<evidence type="ECO:0000256" key="15">
    <source>
        <dbReference type="HAMAP-Rule" id="MF_01588"/>
    </source>
</evidence>
<dbReference type="Proteomes" id="UP000076400">
    <property type="component" value="Unassembled WGS sequence"/>
</dbReference>
<evidence type="ECO:0000256" key="4">
    <source>
        <dbReference type="ARBA" id="ARBA00022598"/>
    </source>
</evidence>
<dbReference type="Pfam" id="PF00533">
    <property type="entry name" value="BRCT"/>
    <property type="match status" value="1"/>
</dbReference>
<dbReference type="SUPFAM" id="SSF56091">
    <property type="entry name" value="DNA ligase/mRNA capping enzyme, catalytic domain"/>
    <property type="match status" value="1"/>
</dbReference>
<dbReference type="GO" id="GO:0003911">
    <property type="term" value="F:DNA ligase (NAD+) activity"/>
    <property type="evidence" value="ECO:0007669"/>
    <property type="project" value="UniProtKB-UniRule"/>
</dbReference>
<feature type="binding site" evidence="15">
    <location>
        <position position="425"/>
    </location>
    <ligand>
        <name>Zn(2+)</name>
        <dbReference type="ChEBI" id="CHEBI:29105"/>
    </ligand>
</feature>
<evidence type="ECO:0000256" key="9">
    <source>
        <dbReference type="ARBA" id="ARBA00022842"/>
    </source>
</evidence>
<dbReference type="Gene3D" id="1.10.287.610">
    <property type="entry name" value="Helix hairpin bin"/>
    <property type="match status" value="1"/>
</dbReference>
<dbReference type="InterPro" id="IPR004150">
    <property type="entry name" value="NAD_DNA_ligase_OB"/>
</dbReference>
<keyword evidence="12 15" id="KW-0464">Manganese</keyword>
<dbReference type="Pfam" id="PF03120">
    <property type="entry name" value="OB_DNA_ligase"/>
    <property type="match status" value="1"/>
</dbReference>
<dbReference type="PIRSF" id="PIRSF001604">
    <property type="entry name" value="LigA"/>
    <property type="match status" value="1"/>
</dbReference>
<dbReference type="PANTHER" id="PTHR23389">
    <property type="entry name" value="CHROMOSOME TRANSMISSION FIDELITY FACTOR 18"/>
    <property type="match status" value="1"/>
</dbReference>
<dbReference type="PROSITE" id="PS01056">
    <property type="entry name" value="DNA_LIGASE_N2"/>
    <property type="match status" value="1"/>
</dbReference>
<evidence type="ECO:0000256" key="12">
    <source>
        <dbReference type="ARBA" id="ARBA00023211"/>
    </source>
</evidence>
<evidence type="ECO:0000256" key="13">
    <source>
        <dbReference type="ARBA" id="ARBA00034005"/>
    </source>
</evidence>
<comment type="function">
    <text evidence="1 15">DNA ligase that catalyzes the formation of phosphodiester linkages between 5'-phosphoryl and 3'-hydroxyl groups in double-stranded DNA using NAD as a coenzyme and as the energy source for the reaction. It is essential for DNA replication and repair of damaged DNA.</text>
</comment>
<dbReference type="Gene3D" id="3.40.50.10190">
    <property type="entry name" value="BRCT domain"/>
    <property type="match status" value="1"/>
</dbReference>
<keyword evidence="9 15" id="KW-0460">Magnesium</keyword>
<dbReference type="Gene3D" id="3.30.470.30">
    <property type="entry name" value="DNA ligase/mRNA capping enzyme"/>
    <property type="match status" value="1"/>
</dbReference>
<dbReference type="EC" id="6.5.1.2" evidence="2 15"/>
<dbReference type="InterPro" id="IPR001357">
    <property type="entry name" value="BRCT_dom"/>
</dbReference>
<evidence type="ECO:0000313" key="18">
    <source>
        <dbReference type="EMBL" id="KZD07018.1"/>
    </source>
</evidence>
<dbReference type="InterPro" id="IPR013839">
    <property type="entry name" value="DNAligase_adenylation"/>
</dbReference>
<dbReference type="InterPro" id="IPR010994">
    <property type="entry name" value="RuvA_2-like"/>
</dbReference>
<dbReference type="Gene3D" id="1.10.150.20">
    <property type="entry name" value="5' to 3' exonuclease, C-terminal subdomain"/>
    <property type="match status" value="2"/>
</dbReference>
<dbReference type="SUPFAM" id="SSF47781">
    <property type="entry name" value="RuvA domain 2-like"/>
    <property type="match status" value="1"/>
</dbReference>
<dbReference type="RefSeq" id="WP_067557319.1">
    <property type="nucleotide sequence ID" value="NZ_LPXN01000119.1"/>
</dbReference>
<feature type="binding site" evidence="15">
    <location>
        <position position="304"/>
    </location>
    <ligand>
        <name>NAD(+)</name>
        <dbReference type="ChEBI" id="CHEBI:57540"/>
    </ligand>
</feature>
<evidence type="ECO:0000259" key="17">
    <source>
        <dbReference type="PROSITE" id="PS50172"/>
    </source>
</evidence>
<evidence type="ECO:0000256" key="8">
    <source>
        <dbReference type="ARBA" id="ARBA00022833"/>
    </source>
</evidence>
<comment type="similarity">
    <text evidence="14 15">Belongs to the NAD-dependent DNA ligase family. LigA subfamily.</text>
</comment>
<dbReference type="Pfam" id="PF01653">
    <property type="entry name" value="DNA_ligase_aden"/>
    <property type="match status" value="1"/>
</dbReference>
<dbReference type="Gene3D" id="6.20.10.30">
    <property type="match status" value="1"/>
</dbReference>
<dbReference type="NCBIfam" id="NF005932">
    <property type="entry name" value="PRK07956.1"/>
    <property type="match status" value="1"/>
</dbReference>
<sequence>MIPVEKLTLEQAAEELERLAAEIAKHNALYYQKDAPAISDAEYDALFRRNQQIEAKYPELIREDSPSNQVGAAPASAFAKVTHIRPMLSLANAFDKEDVSDFVGRIRRFLGLAADAPVDFVAEPKIDGLSASLRYENGRFVQGATRGDGAVGEDITANLRTLPSIPDRLTGDAPAVMEVRGEVYMRKDEFLAMNEAAQKRIEQGEKGEKIFANPRNAAAGSLRQLDPSITAKRKLHFFAYGWGELSDPVSDTQSGFLRQLKEWGFTANPLSRLCRSADELLAYHAEIAEQRASLPYDIDGVVYKVDRLDLQQRLGMVSRAPRWAIAHKFPAEQAQTVLERIEIQVGRTGALTPVAILTPVNVGGVMVSRATLHNEDELARKDVRAGDTVILQRAGDVIPQILGAVPEKRPKDSKPFVYPTTCPACGSDAVRTEGEVIRRCVGGLTCPAQAVERLKHFVSRDAFDIEGLGEKSMQAFFEDGTVKSPADLFTLKQRDGESLTPLRNRDGWGAVSARKLFDAIEQRRTIPLDRFIYALGIRQVGQATAKLLARHYGSYAALKAAMAAAQDAESDAYRDLVNIDQIGPSVASDLIAFFGEDHNIATLEALTGQVEVQDYVSRVVSDSPVAGKTVVFTGTLVRMTRDEAKARAETLGAKVAGSVSKKTDYVVVGADAGSKAKKAEELGVEMLDEDGWLALIGDVR</sequence>
<keyword evidence="4 15" id="KW-0436">Ligase</keyword>
<reference evidence="18 19" key="1">
    <citation type="submission" date="2015-12" db="EMBL/GenBank/DDBJ databases">
        <title>Genome sequence of Oceanibaculum pacificum MCCC 1A02656.</title>
        <authorList>
            <person name="Lu L."/>
            <person name="Lai Q."/>
            <person name="Shao Z."/>
            <person name="Qian P."/>
        </authorList>
    </citation>
    <scope>NUCLEOTIDE SEQUENCE [LARGE SCALE GENOMIC DNA]</scope>
    <source>
        <strain evidence="18 19">MCCC 1A02656</strain>
    </source>
</reference>
<dbReference type="SMART" id="SM00532">
    <property type="entry name" value="LIGANc"/>
    <property type="match status" value="1"/>
</dbReference>
<dbReference type="InterPro" id="IPR012340">
    <property type="entry name" value="NA-bd_OB-fold"/>
</dbReference>
<organism evidence="18 19">
    <name type="scientific">Oceanibaculum pacificum</name>
    <dbReference type="NCBI Taxonomy" id="580166"/>
    <lineage>
        <taxon>Bacteria</taxon>
        <taxon>Pseudomonadati</taxon>
        <taxon>Pseudomonadota</taxon>
        <taxon>Alphaproteobacteria</taxon>
        <taxon>Rhodospirillales</taxon>
        <taxon>Oceanibaculaceae</taxon>
        <taxon>Oceanibaculum</taxon>
    </lineage>
</organism>
<dbReference type="FunFam" id="2.40.50.140:FF:000012">
    <property type="entry name" value="DNA ligase"/>
    <property type="match status" value="1"/>
</dbReference>
<dbReference type="Pfam" id="PF03119">
    <property type="entry name" value="DNA_ligase_ZBD"/>
    <property type="match status" value="1"/>
</dbReference>
<feature type="active site" description="N6-AMP-lysine intermediate" evidence="15">
    <location>
        <position position="125"/>
    </location>
</feature>
<feature type="binding site" evidence="15">
    <location>
        <position position="146"/>
    </location>
    <ligand>
        <name>NAD(+)</name>
        <dbReference type="ChEBI" id="CHEBI:57540"/>
    </ligand>
</feature>
<name>A0A154W0I0_9PROT</name>
<evidence type="ECO:0000256" key="6">
    <source>
        <dbReference type="ARBA" id="ARBA00022723"/>
    </source>
</evidence>
<evidence type="ECO:0000313" key="19">
    <source>
        <dbReference type="Proteomes" id="UP000076400"/>
    </source>
</evidence>
<evidence type="ECO:0000256" key="3">
    <source>
        <dbReference type="ARBA" id="ARBA00013308"/>
    </source>
</evidence>
<dbReference type="AlphaFoldDB" id="A0A154W0I0"/>
<evidence type="ECO:0000256" key="5">
    <source>
        <dbReference type="ARBA" id="ARBA00022705"/>
    </source>
</evidence>
<dbReference type="GO" id="GO:0006281">
    <property type="term" value="P:DNA repair"/>
    <property type="evidence" value="ECO:0007669"/>
    <property type="project" value="UniProtKB-KW"/>
</dbReference>
<dbReference type="NCBIfam" id="TIGR00575">
    <property type="entry name" value="dnlj"/>
    <property type="match status" value="1"/>
</dbReference>
<comment type="catalytic activity">
    <reaction evidence="13 15 16">
        <text>NAD(+) + (deoxyribonucleotide)n-3'-hydroxyl + 5'-phospho-(deoxyribonucleotide)m = (deoxyribonucleotide)n+m + AMP + beta-nicotinamide D-nucleotide.</text>
        <dbReference type="EC" id="6.5.1.2"/>
    </reaction>
</comment>